<evidence type="ECO:0000256" key="3">
    <source>
        <dbReference type="ARBA" id="ARBA00023125"/>
    </source>
</evidence>
<gene>
    <name evidence="6" type="ORF">F542_13400</name>
</gene>
<dbReference type="SUPFAM" id="SSF46785">
    <property type="entry name" value="Winged helix' DNA-binding domain"/>
    <property type="match status" value="1"/>
</dbReference>
<dbReference type="Pfam" id="PF03466">
    <property type="entry name" value="LysR_substrate"/>
    <property type="match status" value="1"/>
</dbReference>
<dbReference type="Gene3D" id="3.40.190.290">
    <property type="match status" value="1"/>
</dbReference>
<reference evidence="6 7" key="1">
    <citation type="journal article" date="2014" name="Genome Announc.">
        <title>Complete Closed Genome Sequences of Three Bibersteinia trehalosi Nasopharyngeal Isolates from Cattle with Shipping Fever.</title>
        <authorList>
            <person name="Harhay G.P."/>
            <person name="McVey D.S."/>
            <person name="Koren S."/>
            <person name="Phillippy A.M."/>
            <person name="Bono J."/>
            <person name="Harhay D.M."/>
            <person name="Clawson M.L."/>
            <person name="Heaton M.P."/>
            <person name="Chitko-McKown C.G."/>
            <person name="Korlach J."/>
            <person name="Smith T.P."/>
        </authorList>
    </citation>
    <scope>NUCLEOTIDE SEQUENCE [LARGE SCALE GENOMIC DNA]</scope>
    <source>
        <strain evidence="6 7">USDA-ARS-USMARC-188</strain>
    </source>
</reference>
<evidence type="ECO:0000259" key="5">
    <source>
        <dbReference type="PROSITE" id="PS50931"/>
    </source>
</evidence>
<protein>
    <submittedName>
        <fullName evidence="6">HTH-type transcriptional regulator</fullName>
    </submittedName>
</protein>
<dbReference type="InterPro" id="IPR036390">
    <property type="entry name" value="WH_DNA-bd_sf"/>
</dbReference>
<dbReference type="EMBL" id="CP006954">
    <property type="protein sequence ID" value="AHG82058.1"/>
    <property type="molecule type" value="Genomic_DNA"/>
</dbReference>
<evidence type="ECO:0000313" key="7">
    <source>
        <dbReference type="Proteomes" id="UP000019091"/>
    </source>
</evidence>
<dbReference type="CDD" id="cd05466">
    <property type="entry name" value="PBP2_LTTR_substrate"/>
    <property type="match status" value="1"/>
</dbReference>
<feature type="domain" description="HTH lysR-type" evidence="5">
    <location>
        <begin position="6"/>
        <end position="64"/>
    </location>
</feature>
<dbReference type="GO" id="GO:0003700">
    <property type="term" value="F:DNA-binding transcription factor activity"/>
    <property type="evidence" value="ECO:0007669"/>
    <property type="project" value="InterPro"/>
</dbReference>
<sequence>MIGEKMDIKHLRYFIGIVENDFNLSRASQNLYISQPALSMMVNEFENRENIQLFNRANGKITGLTYVGENYYRDAKELIEKYNQMNRDLHTKKRQINGNITIGIPPLILSVVFPKVIPNLIQNNPNIKFLFKEQGAFSLKNELLLGNINFATLLYPEQIPHHIMDSFEIYRSELAVFCSPSHHLAGQEMISWQTLHQEKMVSFDKTFMIYQHLNERFERYGIYPDILCESSSWDFLYYTAKTNPDILTILPLATAELYPDKDLVCVRIKDPILWRVTLCRLKKDRYSNAENYIFDELLSMFQATQKE</sequence>
<comment type="similarity">
    <text evidence="1">Belongs to the LysR transcriptional regulatory family.</text>
</comment>
<dbReference type="GO" id="GO:0005829">
    <property type="term" value="C:cytosol"/>
    <property type="evidence" value="ECO:0007669"/>
    <property type="project" value="TreeGrafter"/>
</dbReference>
<dbReference type="InterPro" id="IPR005119">
    <property type="entry name" value="LysR_subst-bd"/>
</dbReference>
<dbReference type="Pfam" id="PF00126">
    <property type="entry name" value="HTH_1"/>
    <property type="match status" value="1"/>
</dbReference>
<dbReference type="AlphaFoldDB" id="A0A4V7IAM6"/>
<evidence type="ECO:0000313" key="6">
    <source>
        <dbReference type="EMBL" id="AHG82058.1"/>
    </source>
</evidence>
<dbReference type="InterPro" id="IPR050950">
    <property type="entry name" value="HTH-type_LysR_regulators"/>
</dbReference>
<dbReference type="GO" id="GO:0003677">
    <property type="term" value="F:DNA binding"/>
    <property type="evidence" value="ECO:0007669"/>
    <property type="project" value="UniProtKB-KW"/>
</dbReference>
<accession>A0A4V7IAM6</accession>
<dbReference type="InterPro" id="IPR000847">
    <property type="entry name" value="LysR_HTH_N"/>
</dbReference>
<keyword evidence="2" id="KW-0805">Transcription regulation</keyword>
<organism evidence="6 7">
    <name type="scientific">Bibersteinia trehalosi USDA-ARS-USMARC-188</name>
    <dbReference type="NCBI Taxonomy" id="1263829"/>
    <lineage>
        <taxon>Bacteria</taxon>
        <taxon>Pseudomonadati</taxon>
        <taxon>Pseudomonadota</taxon>
        <taxon>Gammaproteobacteria</taxon>
        <taxon>Pasteurellales</taxon>
        <taxon>Pasteurellaceae</taxon>
        <taxon>Bibersteinia</taxon>
    </lineage>
</organism>
<dbReference type="SUPFAM" id="SSF53850">
    <property type="entry name" value="Periplasmic binding protein-like II"/>
    <property type="match status" value="1"/>
</dbReference>
<name>A0A4V7IAM6_BIBTR</name>
<keyword evidence="4" id="KW-0804">Transcription</keyword>
<dbReference type="Gene3D" id="1.10.10.10">
    <property type="entry name" value="Winged helix-like DNA-binding domain superfamily/Winged helix DNA-binding domain"/>
    <property type="match status" value="1"/>
</dbReference>
<dbReference type="PANTHER" id="PTHR30419">
    <property type="entry name" value="HTH-TYPE TRANSCRIPTIONAL REGULATOR YBHD"/>
    <property type="match status" value="1"/>
</dbReference>
<dbReference type="PANTHER" id="PTHR30419:SF8">
    <property type="entry name" value="NITROGEN ASSIMILATION TRANSCRIPTIONAL ACTIVATOR-RELATED"/>
    <property type="match status" value="1"/>
</dbReference>
<evidence type="ECO:0000256" key="2">
    <source>
        <dbReference type="ARBA" id="ARBA00023015"/>
    </source>
</evidence>
<dbReference type="KEGG" id="btre:F542_13400"/>
<keyword evidence="3" id="KW-0238">DNA-binding</keyword>
<evidence type="ECO:0000256" key="4">
    <source>
        <dbReference type="ARBA" id="ARBA00023163"/>
    </source>
</evidence>
<dbReference type="InterPro" id="IPR036388">
    <property type="entry name" value="WH-like_DNA-bd_sf"/>
</dbReference>
<proteinExistence type="inferred from homology"/>
<dbReference type="Proteomes" id="UP000019091">
    <property type="component" value="Chromosome"/>
</dbReference>
<evidence type="ECO:0000256" key="1">
    <source>
        <dbReference type="ARBA" id="ARBA00009437"/>
    </source>
</evidence>
<dbReference type="PROSITE" id="PS50931">
    <property type="entry name" value="HTH_LYSR"/>
    <property type="match status" value="1"/>
</dbReference>